<organism evidence="4 5">
    <name type="scientific">Pipistrellus nathusii</name>
    <name type="common">Nathusius' pipistrelle</name>
    <dbReference type="NCBI Taxonomy" id="59473"/>
    <lineage>
        <taxon>Eukaryota</taxon>
        <taxon>Metazoa</taxon>
        <taxon>Chordata</taxon>
        <taxon>Craniata</taxon>
        <taxon>Vertebrata</taxon>
        <taxon>Euteleostomi</taxon>
        <taxon>Mammalia</taxon>
        <taxon>Eutheria</taxon>
        <taxon>Laurasiatheria</taxon>
        <taxon>Chiroptera</taxon>
        <taxon>Yangochiroptera</taxon>
        <taxon>Vespertilionidae</taxon>
        <taxon>Pipistrellus</taxon>
    </lineage>
</organism>
<dbReference type="EMBL" id="OY882862">
    <property type="protein sequence ID" value="CAK6445732.1"/>
    <property type="molecule type" value="Genomic_DNA"/>
</dbReference>
<evidence type="ECO:0000259" key="3">
    <source>
        <dbReference type="Pfam" id="PF15304"/>
    </source>
</evidence>
<name>A0ABP0AB36_PIPNA</name>
<dbReference type="InterPro" id="IPR042779">
    <property type="entry name" value="MISP/MISP3-like"/>
</dbReference>
<feature type="domain" description="A-kinase anchor protein 2 C-terminal" evidence="3">
    <location>
        <begin position="325"/>
        <end position="367"/>
    </location>
</feature>
<sequence length="689" mass="75197">MDRVTRYPIFSIPDSPGMAGLALNGDASYTYQLVHVEASDSDWGPDQTAGWGGDRKAQPDVLQARAPRSLRTCLGQPSLRPEDEEEDEEVDEEVKAYGLHSGDARPRRPPDLEQERRAVIQGQAVRRSGTVATLHGAPDPGRPPLSPLEDSVVDREQINFLAARQQFLSLEQANARAPPTPPAPAPQTPQTPPARAPQTPQAPPAWAPQNLQARAAPECAPPRLSQAPQAPNPPLLVANGYGYAASAQPRVKEVGAGEKRLRGLPQGPGVQAIGDPGAWPPARSPEAPPETPIEREIRRAQEREAALREQRGLRRAGAPEELVQIPARPLLATLSPAAPRRDRGRPSLYVQRDLAQETQREEDHRRREEDHRQREGDHQRREGLQGDRAPKPEGKPGGPQPGLRRALSSDSILSQAPDPPRAADPPTPELRKVSRIPPEAYQPYLGLGAPQQQVPASPAPGRPGGLPAGEVKASGPQRPPSEPSRKPPGTKQEAWRPPGGAPPAHRGIVRWEYFRLRPLRFGVPEAPRKAEAPRTWGWEVAGAPALRLQRSQSSELLEREVESVLRREHEVAEERRHALFPEVFSPQPGGDGDPDSRSSSRASGTTGSYSVSESHFFTPIRLHSGLVWTAEAPAEAAPGQGKKKEQWYAGISPLDHVNSELLEATRVIRHKNAMAERWEAGVYASEDED</sequence>
<feature type="region of interest" description="Disordered" evidence="2">
    <location>
        <begin position="579"/>
        <end position="611"/>
    </location>
</feature>
<feature type="compositionally biased region" description="Acidic residues" evidence="2">
    <location>
        <begin position="82"/>
        <end position="92"/>
    </location>
</feature>
<feature type="compositionally biased region" description="Low complexity" evidence="2">
    <location>
        <begin position="597"/>
        <end position="610"/>
    </location>
</feature>
<feature type="compositionally biased region" description="Pro residues" evidence="2">
    <location>
        <begin position="417"/>
        <end position="428"/>
    </location>
</feature>
<proteinExistence type="predicted"/>
<keyword evidence="1" id="KW-0175">Coiled coil</keyword>
<evidence type="ECO:0000256" key="2">
    <source>
        <dbReference type="SAM" id="MobiDB-lite"/>
    </source>
</evidence>
<feature type="compositionally biased region" description="Pro residues" evidence="2">
    <location>
        <begin position="178"/>
        <end position="206"/>
    </location>
</feature>
<reference evidence="4" key="1">
    <citation type="submission" date="2023-12" db="EMBL/GenBank/DDBJ databases">
        <authorList>
            <person name="Brown T."/>
        </authorList>
    </citation>
    <scope>NUCLEOTIDE SEQUENCE</scope>
</reference>
<feature type="region of interest" description="Disordered" evidence="2">
    <location>
        <begin position="169"/>
        <end position="239"/>
    </location>
</feature>
<dbReference type="InterPro" id="IPR029304">
    <property type="entry name" value="AKAP2_C"/>
</dbReference>
<feature type="domain" description="A-kinase anchor protein 2 C-terminal" evidence="3">
    <location>
        <begin position="370"/>
        <end position="684"/>
    </location>
</feature>
<keyword evidence="5" id="KW-1185">Reference proteome</keyword>
<feature type="compositionally biased region" description="Basic and acidic residues" evidence="2">
    <location>
        <begin position="292"/>
        <end position="312"/>
    </location>
</feature>
<dbReference type="PANTHER" id="PTHR18839:SF3">
    <property type="entry name" value="MITOTIC INTERACTOR AND SUBSTRATE OF PLK1"/>
    <property type="match status" value="1"/>
</dbReference>
<dbReference type="Proteomes" id="UP001314169">
    <property type="component" value="Chromosome 5"/>
</dbReference>
<feature type="region of interest" description="Disordered" evidence="2">
    <location>
        <begin position="254"/>
        <end position="508"/>
    </location>
</feature>
<feature type="region of interest" description="Disordered" evidence="2">
    <location>
        <begin position="40"/>
        <end position="152"/>
    </location>
</feature>
<evidence type="ECO:0000313" key="5">
    <source>
        <dbReference type="Proteomes" id="UP001314169"/>
    </source>
</evidence>
<evidence type="ECO:0000313" key="4">
    <source>
        <dbReference type="EMBL" id="CAK6445732.1"/>
    </source>
</evidence>
<feature type="compositionally biased region" description="Basic and acidic residues" evidence="2">
    <location>
        <begin position="102"/>
        <end position="118"/>
    </location>
</feature>
<dbReference type="PANTHER" id="PTHR18839">
    <property type="entry name" value="MITOTIC INTERACTOR AND SUBSTRATE OF PLK1 MISP FAMILY MEMBER"/>
    <property type="match status" value="1"/>
</dbReference>
<feature type="compositionally biased region" description="Basic and acidic residues" evidence="2">
    <location>
        <begin position="354"/>
        <end position="394"/>
    </location>
</feature>
<evidence type="ECO:0000256" key="1">
    <source>
        <dbReference type="ARBA" id="ARBA00023054"/>
    </source>
</evidence>
<feature type="compositionally biased region" description="Pro residues" evidence="2">
    <location>
        <begin position="278"/>
        <end position="291"/>
    </location>
</feature>
<dbReference type="Pfam" id="PF15304">
    <property type="entry name" value="AKAP2_C"/>
    <property type="match status" value="2"/>
</dbReference>
<accession>A0ABP0AB36</accession>
<protein>
    <recommendedName>
        <fullName evidence="3">A-kinase anchor protein 2 C-terminal domain-containing protein</fullName>
    </recommendedName>
</protein>
<gene>
    <name evidence="4" type="ORF">MPIPNATIZW_LOCUS14038</name>
</gene>